<proteinExistence type="predicted"/>
<dbReference type="Pfam" id="PF06985">
    <property type="entry name" value="HET"/>
    <property type="match status" value="1"/>
</dbReference>
<evidence type="ECO:0000259" key="1">
    <source>
        <dbReference type="Pfam" id="PF06985"/>
    </source>
</evidence>
<keyword evidence="3" id="KW-1185">Reference proteome</keyword>
<organism evidence="2 3">
    <name type="scientific">Hyaloscypha hepaticicola</name>
    <dbReference type="NCBI Taxonomy" id="2082293"/>
    <lineage>
        <taxon>Eukaryota</taxon>
        <taxon>Fungi</taxon>
        <taxon>Dikarya</taxon>
        <taxon>Ascomycota</taxon>
        <taxon>Pezizomycotina</taxon>
        <taxon>Leotiomycetes</taxon>
        <taxon>Helotiales</taxon>
        <taxon>Hyaloscyphaceae</taxon>
        <taxon>Hyaloscypha</taxon>
    </lineage>
</organism>
<dbReference type="EMBL" id="KZ613531">
    <property type="protein sequence ID" value="PMD13422.1"/>
    <property type="molecule type" value="Genomic_DNA"/>
</dbReference>
<dbReference type="OrthoDB" id="5125733at2759"/>
<dbReference type="PANTHER" id="PTHR33112:SF16">
    <property type="entry name" value="HETEROKARYON INCOMPATIBILITY DOMAIN-CONTAINING PROTEIN"/>
    <property type="match status" value="1"/>
</dbReference>
<accession>A0A2J6PH99</accession>
<reference evidence="2 3" key="1">
    <citation type="submission" date="2016-05" db="EMBL/GenBank/DDBJ databases">
        <title>A degradative enzymes factory behind the ericoid mycorrhizal symbiosis.</title>
        <authorList>
            <consortium name="DOE Joint Genome Institute"/>
            <person name="Martino E."/>
            <person name="Morin E."/>
            <person name="Grelet G."/>
            <person name="Kuo A."/>
            <person name="Kohler A."/>
            <person name="Daghino S."/>
            <person name="Barry K."/>
            <person name="Choi C."/>
            <person name="Cichocki N."/>
            <person name="Clum A."/>
            <person name="Copeland A."/>
            <person name="Hainaut M."/>
            <person name="Haridas S."/>
            <person name="Labutti K."/>
            <person name="Lindquist E."/>
            <person name="Lipzen A."/>
            <person name="Khouja H.-R."/>
            <person name="Murat C."/>
            <person name="Ohm R."/>
            <person name="Olson A."/>
            <person name="Spatafora J."/>
            <person name="Veneault-Fourrey C."/>
            <person name="Henrissat B."/>
            <person name="Grigoriev I."/>
            <person name="Martin F."/>
            <person name="Perotto S."/>
        </authorList>
    </citation>
    <scope>NUCLEOTIDE SEQUENCE [LARGE SCALE GENOMIC DNA]</scope>
    <source>
        <strain evidence="2 3">UAMH 7357</strain>
    </source>
</reference>
<dbReference type="InterPro" id="IPR010730">
    <property type="entry name" value="HET"/>
</dbReference>
<evidence type="ECO:0000313" key="2">
    <source>
        <dbReference type="EMBL" id="PMD13422.1"/>
    </source>
</evidence>
<dbReference type="Proteomes" id="UP000235672">
    <property type="component" value="Unassembled WGS sequence"/>
</dbReference>
<name>A0A2J6PH99_9HELO</name>
<dbReference type="PANTHER" id="PTHR33112">
    <property type="entry name" value="DOMAIN PROTEIN, PUTATIVE-RELATED"/>
    <property type="match status" value="1"/>
</dbReference>
<protein>
    <submittedName>
        <fullName evidence="2">HET-domain-containing protein</fullName>
    </submittedName>
</protein>
<dbReference type="STRING" id="1745343.A0A2J6PH99"/>
<sequence length="657" mass="74220">MVEGELPDSSRQPVISLVTSYNKNREGYKRKGGLPTRPDTRGPSSLCPSCSELFTDSNACQRLAETNRGKPYRIEHYKISQLRDFAAQGCALCSILSHESRENDDGNICSFFEIPPTPTLGLRNEIEWATAPRSEDGHSVDRLDFYYFTVADSPISKMIPSRPVLNSVTDERTKERIERAFAQCLMQHEGCPRRSMNLLPSRVIDVEKMCLHETDGRETGTYVALSYCWGGEQEVKTTKENIASKKIGIELENLPRTLQDAFQVCRQLAIRYLWIDAPCIIQDSEDDKAHELSQMALIYNRATLVVSASRAESVYDGFLDDIKVNPAEAIMLPARFSTTCEGELGIIKVSKENSGLEPINKRGWTYQEISLASRALIYTNQGIIWQCNAVWNRLVYDGIQMNSHPSEDMPIEWDQAVRIYTLRSLTCPDDRLEALAGLATVAAEMWNSRYYAGLSEYDMARQLGWRVDNSALFYDWKWRKPQGPSWSWASVDAPVCDVVQFVRSETPRGARVISCEVTLAHPENPFGQVLSGRLTLEAFMVEAQYAEPSWLDDTCMDSDGKRLNEETLDGTWCLLLGYAPDNGMIDPLPQWDGIFLTSLSDGTFQRLGAFRQDLDRWNSNLGEVGFDEYYAELQCEKAIGPEAEFPMEGSRRTVVTV</sequence>
<gene>
    <name evidence="2" type="ORF">NA56DRAFT_665532</name>
</gene>
<dbReference type="AlphaFoldDB" id="A0A2J6PH99"/>
<feature type="domain" description="Heterokaryon incompatibility" evidence="1">
    <location>
        <begin position="222"/>
        <end position="368"/>
    </location>
</feature>
<evidence type="ECO:0000313" key="3">
    <source>
        <dbReference type="Proteomes" id="UP000235672"/>
    </source>
</evidence>